<comment type="caution">
    <text evidence="2">The sequence shown here is derived from an EMBL/GenBank/DDBJ whole genome shotgun (WGS) entry which is preliminary data.</text>
</comment>
<dbReference type="Proteomes" id="UP000583800">
    <property type="component" value="Unassembled WGS sequence"/>
</dbReference>
<dbReference type="RefSeq" id="WP_246502034.1">
    <property type="nucleotide sequence ID" value="NZ_JACHJB010000001.1"/>
</dbReference>
<feature type="region of interest" description="Disordered" evidence="1">
    <location>
        <begin position="60"/>
        <end position="79"/>
    </location>
</feature>
<gene>
    <name evidence="2" type="ORF">FHU36_002732</name>
</gene>
<evidence type="ECO:0000313" key="3">
    <source>
        <dbReference type="Proteomes" id="UP000583800"/>
    </source>
</evidence>
<protein>
    <submittedName>
        <fullName evidence="2">Uncharacterized protein</fullName>
    </submittedName>
</protein>
<evidence type="ECO:0000313" key="2">
    <source>
        <dbReference type="EMBL" id="MBB6346223.1"/>
    </source>
</evidence>
<keyword evidence="3" id="KW-1185">Reference proteome</keyword>
<dbReference type="EMBL" id="JACHJB010000001">
    <property type="protein sequence ID" value="MBB6346223.1"/>
    <property type="molecule type" value="Genomic_DNA"/>
</dbReference>
<dbReference type="AlphaFoldDB" id="A0A7X0C116"/>
<organism evidence="2 3">
    <name type="scientific">Nonomuraea muscovyensis</name>
    <dbReference type="NCBI Taxonomy" id="1124761"/>
    <lineage>
        <taxon>Bacteria</taxon>
        <taxon>Bacillati</taxon>
        <taxon>Actinomycetota</taxon>
        <taxon>Actinomycetes</taxon>
        <taxon>Streptosporangiales</taxon>
        <taxon>Streptosporangiaceae</taxon>
        <taxon>Nonomuraea</taxon>
    </lineage>
</organism>
<sequence length="79" mass="8205">MAAAATTARNAAGSMGFSAGRLVAERVAAGVPGCDDRVDRIDVSESAVVADPDVNEQLAIKRTTQDTSPAMRMGRPFPE</sequence>
<name>A0A7X0C116_9ACTN</name>
<reference evidence="2 3" key="1">
    <citation type="submission" date="2020-08" db="EMBL/GenBank/DDBJ databases">
        <title>Sequencing the genomes of 1000 actinobacteria strains.</title>
        <authorList>
            <person name="Klenk H.-P."/>
        </authorList>
    </citation>
    <scope>NUCLEOTIDE SEQUENCE [LARGE SCALE GENOMIC DNA]</scope>
    <source>
        <strain evidence="2 3">DSM 45913</strain>
    </source>
</reference>
<accession>A0A7X0C116</accession>
<proteinExistence type="predicted"/>
<evidence type="ECO:0000256" key="1">
    <source>
        <dbReference type="SAM" id="MobiDB-lite"/>
    </source>
</evidence>